<dbReference type="AlphaFoldDB" id="A0A368H5D4"/>
<evidence type="ECO:0000313" key="1">
    <source>
        <dbReference type="EMBL" id="RCN50485.1"/>
    </source>
</evidence>
<dbReference type="EMBL" id="JOJR01000022">
    <property type="protein sequence ID" value="RCN50485.1"/>
    <property type="molecule type" value="Genomic_DNA"/>
</dbReference>
<reference evidence="1 2" key="1">
    <citation type="submission" date="2014-10" db="EMBL/GenBank/DDBJ databases">
        <title>Draft genome of the hookworm Ancylostoma caninum.</title>
        <authorList>
            <person name="Mitreva M."/>
        </authorList>
    </citation>
    <scope>NUCLEOTIDE SEQUENCE [LARGE SCALE GENOMIC DNA]</scope>
    <source>
        <strain evidence="1 2">Baltimore</strain>
    </source>
</reference>
<proteinExistence type="predicted"/>
<evidence type="ECO:0000313" key="2">
    <source>
        <dbReference type="Proteomes" id="UP000252519"/>
    </source>
</evidence>
<keyword evidence="2" id="KW-1185">Reference proteome</keyword>
<organism evidence="1 2">
    <name type="scientific">Ancylostoma caninum</name>
    <name type="common">Dog hookworm</name>
    <dbReference type="NCBI Taxonomy" id="29170"/>
    <lineage>
        <taxon>Eukaryota</taxon>
        <taxon>Metazoa</taxon>
        <taxon>Ecdysozoa</taxon>
        <taxon>Nematoda</taxon>
        <taxon>Chromadorea</taxon>
        <taxon>Rhabditida</taxon>
        <taxon>Rhabditina</taxon>
        <taxon>Rhabditomorpha</taxon>
        <taxon>Strongyloidea</taxon>
        <taxon>Ancylostomatidae</taxon>
        <taxon>Ancylostomatinae</taxon>
        <taxon>Ancylostoma</taxon>
    </lineage>
</organism>
<dbReference type="OrthoDB" id="5854498at2759"/>
<dbReference type="Proteomes" id="UP000252519">
    <property type="component" value="Unassembled WGS sequence"/>
</dbReference>
<accession>A0A368H5D4</accession>
<sequence length="111" mass="12768">MSVSASVKEAFNSRRSGTNYTPDLVIVHDRFEAAFSEYLEGVLRWLQGQGVRHIFPSAREYLQAYHKLLFMERPEVYCALEQGPTEAEYAACFKVICECRLKESVLRLGEE</sequence>
<protein>
    <submittedName>
        <fullName evidence="1">Uncharacterized protein</fullName>
    </submittedName>
</protein>
<comment type="caution">
    <text evidence="1">The sequence shown here is derived from an EMBL/GenBank/DDBJ whole genome shotgun (WGS) entry which is preliminary data.</text>
</comment>
<name>A0A368H5D4_ANCCA</name>
<gene>
    <name evidence="1" type="ORF">ANCCAN_03339</name>
</gene>
<dbReference type="STRING" id="29170.A0A368H5D4"/>